<evidence type="ECO:0000259" key="5">
    <source>
        <dbReference type="PROSITE" id="PS51635"/>
    </source>
</evidence>
<dbReference type="EMBL" id="VFOZ01000001">
    <property type="protein sequence ID" value="TQL97968.1"/>
    <property type="molecule type" value="Genomic_DNA"/>
</dbReference>
<dbReference type="OrthoDB" id="2339873at2"/>
<evidence type="ECO:0000256" key="4">
    <source>
        <dbReference type="PROSITE-ProRule" id="PRU01161"/>
    </source>
</evidence>
<evidence type="ECO:0000313" key="7">
    <source>
        <dbReference type="Proteomes" id="UP000316096"/>
    </source>
</evidence>
<reference evidence="6 7" key="1">
    <citation type="submission" date="2019-06" db="EMBL/GenBank/DDBJ databases">
        <title>Sequencing the genomes of 1000 actinobacteria strains.</title>
        <authorList>
            <person name="Klenk H.-P."/>
        </authorList>
    </citation>
    <scope>NUCLEOTIDE SEQUENCE [LARGE SCALE GENOMIC DNA]</scope>
    <source>
        <strain evidence="6 7">DSM 102200</strain>
    </source>
</reference>
<dbReference type="InterPro" id="IPR016035">
    <property type="entry name" value="Acyl_Trfase/lysoPLipase"/>
</dbReference>
<evidence type="ECO:0000313" key="6">
    <source>
        <dbReference type="EMBL" id="TQL97968.1"/>
    </source>
</evidence>
<evidence type="ECO:0000256" key="1">
    <source>
        <dbReference type="ARBA" id="ARBA00022801"/>
    </source>
</evidence>
<feature type="domain" description="PNPLA" evidence="5">
    <location>
        <begin position="7"/>
        <end position="203"/>
    </location>
</feature>
<dbReference type="PANTHER" id="PTHR14226">
    <property type="entry name" value="NEUROPATHY TARGET ESTERASE/SWISS CHEESE D.MELANOGASTER"/>
    <property type="match status" value="1"/>
</dbReference>
<accession>A0A543CLI3</accession>
<keyword evidence="2 4" id="KW-0442">Lipid degradation</keyword>
<dbReference type="Pfam" id="PF01734">
    <property type="entry name" value="Patatin"/>
    <property type="match status" value="1"/>
</dbReference>
<dbReference type="Proteomes" id="UP000316096">
    <property type="component" value="Unassembled WGS sequence"/>
</dbReference>
<organism evidence="6 7">
    <name type="scientific">Actinoallomurus bryophytorum</name>
    <dbReference type="NCBI Taxonomy" id="1490222"/>
    <lineage>
        <taxon>Bacteria</taxon>
        <taxon>Bacillati</taxon>
        <taxon>Actinomycetota</taxon>
        <taxon>Actinomycetes</taxon>
        <taxon>Streptosporangiales</taxon>
        <taxon>Thermomonosporaceae</taxon>
        <taxon>Actinoallomurus</taxon>
    </lineage>
</organism>
<feature type="active site" description="Proton acceptor" evidence="4">
    <location>
        <position position="188"/>
    </location>
</feature>
<sequence length="278" mass="27949">MAVRRALVLGGGGLAGIAWETGVLAGLASGGADVRGANLVIGTSAGSTVGAWLGSGLPVEELYRRLVAAPLPGADLKPAASLTDLVDMFFSLAEVADGDTDWRRRVGAAALAAETVPEAARRAAVAARLPVHRWPENELAIVAVDAATGEERVFRRDSGVGLVDAVTASCAIPLLWPPVTIGASRYVDGGIRSVANADLAEGCDRVLILAPVSDGKVTGQAETLSAGARVHVIEPDAGSHAAIGTDVGDPATRLPAATAGHAQGAAAAATVAALWQKP</sequence>
<proteinExistence type="predicted"/>
<evidence type="ECO:0000256" key="3">
    <source>
        <dbReference type="ARBA" id="ARBA00023098"/>
    </source>
</evidence>
<feature type="short sequence motif" description="GXSXG" evidence="4">
    <location>
        <begin position="42"/>
        <end position="46"/>
    </location>
</feature>
<dbReference type="GO" id="GO:0016042">
    <property type="term" value="P:lipid catabolic process"/>
    <property type="evidence" value="ECO:0007669"/>
    <property type="project" value="UniProtKB-UniRule"/>
</dbReference>
<dbReference type="RefSeq" id="WP_141956628.1">
    <property type="nucleotide sequence ID" value="NZ_VFOZ01000001.1"/>
</dbReference>
<evidence type="ECO:0000256" key="2">
    <source>
        <dbReference type="ARBA" id="ARBA00022963"/>
    </source>
</evidence>
<dbReference type="GO" id="GO:0016787">
    <property type="term" value="F:hydrolase activity"/>
    <property type="evidence" value="ECO:0007669"/>
    <property type="project" value="UniProtKB-UniRule"/>
</dbReference>
<feature type="short sequence motif" description="GXGXXG" evidence="4">
    <location>
        <begin position="11"/>
        <end position="16"/>
    </location>
</feature>
<dbReference type="AlphaFoldDB" id="A0A543CLI3"/>
<dbReference type="SUPFAM" id="SSF52151">
    <property type="entry name" value="FabD/lysophospholipase-like"/>
    <property type="match status" value="1"/>
</dbReference>
<dbReference type="Gene3D" id="3.40.1090.10">
    <property type="entry name" value="Cytosolic phospholipase A2 catalytic domain"/>
    <property type="match status" value="2"/>
</dbReference>
<name>A0A543CLI3_9ACTN</name>
<dbReference type="InterPro" id="IPR002641">
    <property type="entry name" value="PNPLA_dom"/>
</dbReference>
<protein>
    <submittedName>
        <fullName evidence="6">NTE family protein</fullName>
    </submittedName>
</protein>
<keyword evidence="1 4" id="KW-0378">Hydrolase</keyword>
<keyword evidence="7" id="KW-1185">Reference proteome</keyword>
<dbReference type="InterPro" id="IPR050301">
    <property type="entry name" value="NTE"/>
</dbReference>
<comment type="caution">
    <text evidence="6">The sequence shown here is derived from an EMBL/GenBank/DDBJ whole genome shotgun (WGS) entry which is preliminary data.</text>
</comment>
<dbReference type="PANTHER" id="PTHR14226:SF57">
    <property type="entry name" value="BLR7027 PROTEIN"/>
    <property type="match status" value="1"/>
</dbReference>
<feature type="active site" description="Nucleophile" evidence="4">
    <location>
        <position position="44"/>
    </location>
</feature>
<feature type="short sequence motif" description="DGA/G" evidence="4">
    <location>
        <begin position="188"/>
        <end position="190"/>
    </location>
</feature>
<keyword evidence="3 4" id="KW-0443">Lipid metabolism</keyword>
<gene>
    <name evidence="6" type="ORF">FB559_3580</name>
</gene>
<dbReference type="PROSITE" id="PS51635">
    <property type="entry name" value="PNPLA"/>
    <property type="match status" value="1"/>
</dbReference>